<evidence type="ECO:0000313" key="3">
    <source>
        <dbReference type="Proteomes" id="UP000823561"/>
    </source>
</evidence>
<reference evidence="2" key="1">
    <citation type="submission" date="2020-10" db="EMBL/GenBank/DDBJ databases">
        <title>Chromosome-scale genome assembly of the Allis shad, Alosa alosa.</title>
        <authorList>
            <person name="Margot Z."/>
            <person name="Christophe K."/>
            <person name="Cabau C."/>
            <person name="Louis A."/>
            <person name="Berthelot C."/>
            <person name="Parey E."/>
            <person name="Roest Crollius H."/>
            <person name="Montfort J."/>
            <person name="Robinson-Rechavi M."/>
            <person name="Bucao C."/>
            <person name="Bouchez O."/>
            <person name="Gislard M."/>
            <person name="Lluch J."/>
            <person name="Milhes M."/>
            <person name="Lampietro C."/>
            <person name="Lopez Roques C."/>
            <person name="Donnadieu C."/>
            <person name="Braasch I."/>
            <person name="Desvignes T."/>
            <person name="Postlethwait J."/>
            <person name="Bobe J."/>
            <person name="Guiguen Y."/>
        </authorList>
    </citation>
    <scope>NUCLEOTIDE SEQUENCE</scope>
    <source>
        <strain evidence="2">M-15738</strain>
        <tissue evidence="2">Blood</tissue>
    </source>
</reference>
<accession>A0AAV6G0J5</accession>
<dbReference type="Proteomes" id="UP000823561">
    <property type="component" value="Chromosome 16"/>
</dbReference>
<gene>
    <name evidence="2" type="ORF">AALO_G00214210</name>
</gene>
<evidence type="ECO:0000256" key="1">
    <source>
        <dbReference type="SAM" id="Phobius"/>
    </source>
</evidence>
<feature type="transmembrane region" description="Helical" evidence="1">
    <location>
        <begin position="150"/>
        <end position="170"/>
    </location>
</feature>
<dbReference type="AlphaFoldDB" id="A0AAV6G0J5"/>
<feature type="transmembrane region" description="Helical" evidence="1">
    <location>
        <begin position="122"/>
        <end position="144"/>
    </location>
</feature>
<keyword evidence="1" id="KW-1133">Transmembrane helix</keyword>
<proteinExistence type="predicted"/>
<keyword evidence="3" id="KW-1185">Reference proteome</keyword>
<sequence length="198" mass="22525">MMCELYSRSRSDTASILIFLKRQQQVVAMKGHSTGRFAVILASMAIYIIAIVLNILAGPGFSPFLSSTGNISAKNDTDITPSGWTFSIWVVIYIWLTFMMVYILCTLCLRNSYGYTYCSPPVLPYGFFISLIVNMICNITWLLLWDSEQMIAALVIIALIALTNYIMIFFSCHGLKVYGAWLNKYHKRDLWLIRILVS</sequence>
<keyword evidence="1" id="KW-0472">Membrane</keyword>
<dbReference type="PANTHER" id="PTHR33802">
    <property type="entry name" value="SI:CH211-161H7.5-RELATED"/>
    <property type="match status" value="1"/>
</dbReference>
<protein>
    <submittedName>
        <fullName evidence="2">Uncharacterized protein</fullName>
    </submittedName>
</protein>
<dbReference type="PANTHER" id="PTHR33802:SF4">
    <property type="entry name" value="SI:DKEY-29D8.3"/>
    <property type="match status" value="1"/>
</dbReference>
<feature type="transmembrane region" description="Helical" evidence="1">
    <location>
        <begin position="37"/>
        <end position="57"/>
    </location>
</feature>
<comment type="caution">
    <text evidence="2">The sequence shown here is derived from an EMBL/GenBank/DDBJ whole genome shotgun (WGS) entry which is preliminary data.</text>
</comment>
<keyword evidence="1" id="KW-0812">Transmembrane</keyword>
<name>A0AAV6G0J5_9TELE</name>
<dbReference type="EMBL" id="JADWDJ010000016">
    <property type="protein sequence ID" value="KAG5268588.1"/>
    <property type="molecule type" value="Genomic_DNA"/>
</dbReference>
<feature type="transmembrane region" description="Helical" evidence="1">
    <location>
        <begin position="86"/>
        <end position="110"/>
    </location>
</feature>
<evidence type="ECO:0000313" key="2">
    <source>
        <dbReference type="EMBL" id="KAG5268588.1"/>
    </source>
</evidence>
<organism evidence="2 3">
    <name type="scientific">Alosa alosa</name>
    <name type="common">allis shad</name>
    <dbReference type="NCBI Taxonomy" id="278164"/>
    <lineage>
        <taxon>Eukaryota</taxon>
        <taxon>Metazoa</taxon>
        <taxon>Chordata</taxon>
        <taxon>Craniata</taxon>
        <taxon>Vertebrata</taxon>
        <taxon>Euteleostomi</taxon>
        <taxon>Actinopterygii</taxon>
        <taxon>Neopterygii</taxon>
        <taxon>Teleostei</taxon>
        <taxon>Clupei</taxon>
        <taxon>Clupeiformes</taxon>
        <taxon>Clupeoidei</taxon>
        <taxon>Clupeidae</taxon>
        <taxon>Alosa</taxon>
    </lineage>
</organism>